<accession>D3P9Q5</accession>
<evidence type="ECO:0000256" key="4">
    <source>
        <dbReference type="ARBA" id="ARBA00022917"/>
    </source>
</evidence>
<dbReference type="EMBL" id="AP011529">
    <property type="protein sequence ID" value="BAI81445.1"/>
    <property type="molecule type" value="Genomic_DNA"/>
</dbReference>
<dbReference type="InterPro" id="IPR044135">
    <property type="entry name" value="Met-tRNA-FMT_C"/>
</dbReference>
<feature type="domain" description="Formyl transferase C-terminal" evidence="7">
    <location>
        <begin position="202"/>
        <end position="298"/>
    </location>
</feature>
<evidence type="ECO:0000256" key="3">
    <source>
        <dbReference type="ARBA" id="ARBA00022679"/>
    </source>
</evidence>
<dbReference type="InterPro" id="IPR041711">
    <property type="entry name" value="Met-tRNA-FMT_N"/>
</dbReference>
<dbReference type="InterPro" id="IPR005793">
    <property type="entry name" value="Formyl_trans_C"/>
</dbReference>
<proteinExistence type="inferred from homology"/>
<comment type="function">
    <text evidence="5">Attaches a formyl group to the free amino group of methionyl-tRNA(fMet). The formyl group appears to play a dual role in the initiator identity of N-formylmethionyl-tRNA by promoting its recognition by IF2 and preventing the misappropriation of this tRNA by the elongation apparatus.</text>
</comment>
<gene>
    <name evidence="5 8" type="primary">fmt</name>
    <name evidence="8" type="ordered locus">DEFDS_1994</name>
</gene>
<dbReference type="CDD" id="cd08646">
    <property type="entry name" value="FMT_core_Met-tRNA-FMT_N"/>
    <property type="match status" value="1"/>
</dbReference>
<evidence type="ECO:0000313" key="9">
    <source>
        <dbReference type="Proteomes" id="UP000001520"/>
    </source>
</evidence>
<dbReference type="InterPro" id="IPR036477">
    <property type="entry name" value="Formyl_transf_N_sf"/>
</dbReference>
<feature type="binding site" evidence="5">
    <location>
        <begin position="110"/>
        <end position="113"/>
    </location>
    <ligand>
        <name>(6S)-5,6,7,8-tetrahydrofolate</name>
        <dbReference type="ChEBI" id="CHEBI:57453"/>
    </ligand>
</feature>
<dbReference type="Proteomes" id="UP000001520">
    <property type="component" value="Chromosome"/>
</dbReference>
<dbReference type="InterPro" id="IPR005794">
    <property type="entry name" value="Fmt"/>
</dbReference>
<reference evidence="8 9" key="1">
    <citation type="journal article" date="2010" name="DNA Res.">
        <title>Bacterial lifestyle in a deep-sea hydrothermal vent chimney revealed by the genome sequence of the thermophilic bacterium Deferribacter desulfuricans SSM1.</title>
        <authorList>
            <person name="Takaki Y."/>
            <person name="Shimamura S."/>
            <person name="Nakagawa S."/>
            <person name="Fukuhara Y."/>
            <person name="Horikawa H."/>
            <person name="Ankai A."/>
            <person name="Harada T."/>
            <person name="Hosoyama A."/>
            <person name="Oguchi A."/>
            <person name="Fukui S."/>
            <person name="Fujita N."/>
            <person name="Takami H."/>
            <person name="Takai K."/>
        </authorList>
    </citation>
    <scope>NUCLEOTIDE SEQUENCE [LARGE SCALE GENOMIC DNA]</scope>
    <source>
        <strain evidence="9">DSM 14783 / JCM 11476 / NBRC 101012 / SSM1</strain>
    </source>
</reference>
<dbReference type="PANTHER" id="PTHR11138:SF5">
    <property type="entry name" value="METHIONYL-TRNA FORMYLTRANSFERASE, MITOCHONDRIAL"/>
    <property type="match status" value="1"/>
</dbReference>
<name>D3P9Q5_DEFDS</name>
<comment type="catalytic activity">
    <reaction evidence="5">
        <text>L-methionyl-tRNA(fMet) + (6R)-10-formyltetrahydrofolate = N-formyl-L-methionyl-tRNA(fMet) + (6S)-5,6,7,8-tetrahydrofolate + H(+)</text>
        <dbReference type="Rhea" id="RHEA:24380"/>
        <dbReference type="Rhea" id="RHEA-COMP:9952"/>
        <dbReference type="Rhea" id="RHEA-COMP:9953"/>
        <dbReference type="ChEBI" id="CHEBI:15378"/>
        <dbReference type="ChEBI" id="CHEBI:57453"/>
        <dbReference type="ChEBI" id="CHEBI:78530"/>
        <dbReference type="ChEBI" id="CHEBI:78844"/>
        <dbReference type="ChEBI" id="CHEBI:195366"/>
        <dbReference type="EC" id="2.1.2.9"/>
    </reaction>
</comment>
<evidence type="ECO:0000313" key="8">
    <source>
        <dbReference type="EMBL" id="BAI81445.1"/>
    </source>
</evidence>
<evidence type="ECO:0000259" key="6">
    <source>
        <dbReference type="Pfam" id="PF00551"/>
    </source>
</evidence>
<dbReference type="Gene3D" id="3.40.50.12230">
    <property type="match status" value="1"/>
</dbReference>
<dbReference type="SUPFAM" id="SSF50486">
    <property type="entry name" value="FMT C-terminal domain-like"/>
    <property type="match status" value="1"/>
</dbReference>
<evidence type="ECO:0000256" key="5">
    <source>
        <dbReference type="HAMAP-Rule" id="MF_00182"/>
    </source>
</evidence>
<dbReference type="HOGENOM" id="CLU_033347_1_1_0"/>
<dbReference type="Pfam" id="PF02911">
    <property type="entry name" value="Formyl_trans_C"/>
    <property type="match status" value="1"/>
</dbReference>
<dbReference type="GO" id="GO:0004479">
    <property type="term" value="F:methionyl-tRNA formyltransferase activity"/>
    <property type="evidence" value="ECO:0007669"/>
    <property type="project" value="UniProtKB-UniRule"/>
</dbReference>
<dbReference type="CDD" id="cd08704">
    <property type="entry name" value="Met_tRNA_FMT_C"/>
    <property type="match status" value="1"/>
</dbReference>
<dbReference type="NCBIfam" id="TIGR00460">
    <property type="entry name" value="fmt"/>
    <property type="match status" value="1"/>
</dbReference>
<comment type="similarity">
    <text evidence="1 5">Belongs to the Fmt family.</text>
</comment>
<dbReference type="AlphaFoldDB" id="D3P9Q5"/>
<dbReference type="GO" id="GO:0005829">
    <property type="term" value="C:cytosol"/>
    <property type="evidence" value="ECO:0007669"/>
    <property type="project" value="TreeGrafter"/>
</dbReference>
<dbReference type="Pfam" id="PF00551">
    <property type="entry name" value="Formyl_trans_N"/>
    <property type="match status" value="1"/>
</dbReference>
<dbReference type="STRING" id="639282.DEFDS_1994"/>
<dbReference type="RefSeq" id="WP_013008690.1">
    <property type="nucleotide sequence ID" value="NC_013939.1"/>
</dbReference>
<dbReference type="HAMAP" id="MF_00182">
    <property type="entry name" value="Formyl_trans"/>
    <property type="match status" value="1"/>
</dbReference>
<evidence type="ECO:0000259" key="7">
    <source>
        <dbReference type="Pfam" id="PF02911"/>
    </source>
</evidence>
<dbReference type="InterPro" id="IPR002376">
    <property type="entry name" value="Formyl_transf_N"/>
</dbReference>
<organism evidence="8 9">
    <name type="scientific">Deferribacter desulfuricans (strain DSM 14783 / JCM 11476 / NBRC 101012 / SSM1)</name>
    <dbReference type="NCBI Taxonomy" id="639282"/>
    <lineage>
        <taxon>Bacteria</taxon>
        <taxon>Pseudomonadati</taxon>
        <taxon>Deferribacterota</taxon>
        <taxon>Deferribacteres</taxon>
        <taxon>Deferribacterales</taxon>
        <taxon>Deferribacteraceae</taxon>
        <taxon>Deferribacter</taxon>
    </lineage>
</organism>
<sequence length="310" mass="34694">MNVVFMGTPEIAVPTLKELIDNDINVSLVVCQPDKPKGRGKKLTPPPVKEFALQHNLEVYQPDKIKNNQEAYDKIKFCNPDFLVVVAYGKILPKEILDVPKKGPINVHFSLLPKYRGAAPVNWAIINGEEKTGVTTMLMDTGLDTGDILLKEETFVDKKTAPELLDELSITGAKLLIKTLTNFDDITPIKQDDEQATYAPILKKEDGIINFDEDATIIERKIRGLQPWPSAYTYLNGKILKIFEADVVKDNTEVEPGTIFDITKKNFKVKCKSDALVIKELQFEGKKRMNTAAFLSGYKLENGLKLGKNS</sequence>
<dbReference type="FunFam" id="3.40.50.12230:FF:000001">
    <property type="entry name" value="Methionyl-tRNA formyltransferase"/>
    <property type="match status" value="1"/>
</dbReference>
<protein>
    <recommendedName>
        <fullName evidence="2 5">Methionyl-tRNA formyltransferase</fullName>
        <ecNumber evidence="2 5">2.1.2.9</ecNumber>
    </recommendedName>
</protein>
<dbReference type="EC" id="2.1.2.9" evidence="2 5"/>
<keyword evidence="9" id="KW-1185">Reference proteome</keyword>
<dbReference type="KEGG" id="ddf:DEFDS_1994"/>
<dbReference type="OrthoDB" id="9802815at2"/>
<keyword evidence="3 5" id="KW-0808">Transferase</keyword>
<dbReference type="InterPro" id="IPR011034">
    <property type="entry name" value="Formyl_transferase-like_C_sf"/>
</dbReference>
<dbReference type="eggNOG" id="COG0223">
    <property type="taxonomic scope" value="Bacteria"/>
</dbReference>
<feature type="domain" description="Formyl transferase N-terminal" evidence="6">
    <location>
        <begin position="1"/>
        <end position="167"/>
    </location>
</feature>
<evidence type="ECO:0000256" key="1">
    <source>
        <dbReference type="ARBA" id="ARBA00010699"/>
    </source>
</evidence>
<dbReference type="SUPFAM" id="SSF53328">
    <property type="entry name" value="Formyltransferase"/>
    <property type="match status" value="1"/>
</dbReference>
<evidence type="ECO:0000256" key="2">
    <source>
        <dbReference type="ARBA" id="ARBA00012261"/>
    </source>
</evidence>
<keyword evidence="4 5" id="KW-0648">Protein biosynthesis</keyword>
<dbReference type="PANTHER" id="PTHR11138">
    <property type="entry name" value="METHIONYL-TRNA FORMYLTRANSFERASE"/>
    <property type="match status" value="1"/>
</dbReference>